<feature type="compositionally biased region" description="Low complexity" evidence="1">
    <location>
        <begin position="16"/>
        <end position="27"/>
    </location>
</feature>
<name>A0ABU9AZ57_9BACT</name>
<evidence type="ECO:0000313" key="3">
    <source>
        <dbReference type="Proteomes" id="UP001371305"/>
    </source>
</evidence>
<keyword evidence="3" id="KW-1185">Reference proteome</keyword>
<feature type="region of interest" description="Disordered" evidence="1">
    <location>
        <begin position="1"/>
        <end position="71"/>
    </location>
</feature>
<evidence type="ECO:0000256" key="1">
    <source>
        <dbReference type="SAM" id="MobiDB-lite"/>
    </source>
</evidence>
<comment type="caution">
    <text evidence="2">The sequence shown here is derived from an EMBL/GenBank/DDBJ whole genome shotgun (WGS) entry which is preliminary data.</text>
</comment>
<gene>
    <name evidence="2" type="ORF">WKV53_21150</name>
</gene>
<dbReference type="Proteomes" id="UP001371305">
    <property type="component" value="Unassembled WGS sequence"/>
</dbReference>
<evidence type="ECO:0000313" key="2">
    <source>
        <dbReference type="EMBL" id="MEK7953035.1"/>
    </source>
</evidence>
<protein>
    <submittedName>
        <fullName evidence="2">Uncharacterized protein</fullName>
    </submittedName>
</protein>
<accession>A0ABU9AZ57</accession>
<sequence>MKATPKKSTRPEPREAATSAEEATTASIDQGAEVATREERETAADDYEANARLNDEAGPADLEDNEDTYDRPDTALMAVEEEEEDD</sequence>
<dbReference type="EMBL" id="JBBUKT010000009">
    <property type="protein sequence ID" value="MEK7953035.1"/>
    <property type="molecule type" value="Genomic_DNA"/>
</dbReference>
<proteinExistence type="predicted"/>
<dbReference type="RefSeq" id="WP_341406795.1">
    <property type="nucleotide sequence ID" value="NZ_JBBUKT010000009.1"/>
</dbReference>
<organism evidence="2 3">
    <name type="scientific">Luteolibacter soli</name>
    <dbReference type="NCBI Taxonomy" id="3135280"/>
    <lineage>
        <taxon>Bacteria</taxon>
        <taxon>Pseudomonadati</taxon>
        <taxon>Verrucomicrobiota</taxon>
        <taxon>Verrucomicrobiia</taxon>
        <taxon>Verrucomicrobiales</taxon>
        <taxon>Verrucomicrobiaceae</taxon>
        <taxon>Luteolibacter</taxon>
    </lineage>
</organism>
<reference evidence="2 3" key="1">
    <citation type="submission" date="2024-04" db="EMBL/GenBank/DDBJ databases">
        <title>Luteolibacter sp. isolated from soil.</title>
        <authorList>
            <person name="An J."/>
        </authorList>
    </citation>
    <scope>NUCLEOTIDE SEQUENCE [LARGE SCALE GENOMIC DNA]</scope>
    <source>
        <strain evidence="2 3">Y139</strain>
    </source>
</reference>